<dbReference type="Proteomes" id="UP000244225">
    <property type="component" value="Unassembled WGS sequence"/>
</dbReference>
<dbReference type="AlphaFoldDB" id="A0A2T5YD42"/>
<evidence type="ECO:0000313" key="2">
    <source>
        <dbReference type="Proteomes" id="UP000244225"/>
    </source>
</evidence>
<dbReference type="EMBL" id="QBKI01000011">
    <property type="protein sequence ID" value="PTX14439.1"/>
    <property type="molecule type" value="Genomic_DNA"/>
</dbReference>
<organism evidence="1 2">
    <name type="scientific">Pontibacter mucosus</name>
    <dbReference type="NCBI Taxonomy" id="1649266"/>
    <lineage>
        <taxon>Bacteria</taxon>
        <taxon>Pseudomonadati</taxon>
        <taxon>Bacteroidota</taxon>
        <taxon>Cytophagia</taxon>
        <taxon>Cytophagales</taxon>
        <taxon>Hymenobacteraceae</taxon>
        <taxon>Pontibacter</taxon>
    </lineage>
</organism>
<dbReference type="RefSeq" id="WP_108213364.1">
    <property type="nucleotide sequence ID" value="NZ_QBKI01000011.1"/>
</dbReference>
<name>A0A2T5YD42_9BACT</name>
<accession>A0A2T5YD42</accession>
<keyword evidence="2" id="KW-1185">Reference proteome</keyword>
<gene>
    <name evidence="1" type="ORF">C8N40_111104</name>
</gene>
<evidence type="ECO:0000313" key="1">
    <source>
        <dbReference type="EMBL" id="PTX14439.1"/>
    </source>
</evidence>
<comment type="caution">
    <text evidence="1">The sequence shown here is derived from an EMBL/GenBank/DDBJ whole genome shotgun (WGS) entry which is preliminary data.</text>
</comment>
<reference evidence="1 2" key="1">
    <citation type="submission" date="2018-04" db="EMBL/GenBank/DDBJ databases">
        <title>Genomic Encyclopedia of Archaeal and Bacterial Type Strains, Phase II (KMG-II): from individual species to whole genera.</title>
        <authorList>
            <person name="Goeker M."/>
        </authorList>
    </citation>
    <scope>NUCLEOTIDE SEQUENCE [LARGE SCALE GENOMIC DNA]</scope>
    <source>
        <strain evidence="1 2">DSM 100162</strain>
    </source>
</reference>
<proteinExistence type="predicted"/>
<sequence>MATAEKKFIVQVGSNQSSISSIEVPSEFLDKDGLLRLDKWAKADMPVMPRTTNKPVKAGSTNA</sequence>
<protein>
    <submittedName>
        <fullName evidence="1">Uncharacterized protein</fullName>
    </submittedName>
</protein>